<reference evidence="1" key="1">
    <citation type="journal article" date="2015" name="Nature">
        <title>Complex archaea that bridge the gap between prokaryotes and eukaryotes.</title>
        <authorList>
            <person name="Spang A."/>
            <person name="Saw J.H."/>
            <person name="Jorgensen S.L."/>
            <person name="Zaremba-Niedzwiedzka K."/>
            <person name="Martijn J."/>
            <person name="Lind A.E."/>
            <person name="van Eijk R."/>
            <person name="Schleper C."/>
            <person name="Guy L."/>
            <person name="Ettema T.J."/>
        </authorList>
    </citation>
    <scope>NUCLEOTIDE SEQUENCE</scope>
</reference>
<comment type="caution">
    <text evidence="1">The sequence shown here is derived from an EMBL/GenBank/DDBJ whole genome shotgun (WGS) entry which is preliminary data.</text>
</comment>
<accession>A0A0F9PEB2</accession>
<protein>
    <submittedName>
        <fullName evidence="1">Uncharacterized protein</fullName>
    </submittedName>
</protein>
<sequence length="74" mass="8420">MNDIHKAQPEDVYVDAQGKLWRVVSICGEPTVLLTEIEPETRNDSVQMHGGMSGLMWDGFKRIYTPEKKDAWGL</sequence>
<name>A0A0F9PEB2_9ZZZZ</name>
<gene>
    <name evidence="1" type="ORF">LCGC14_0836840</name>
</gene>
<organism evidence="1">
    <name type="scientific">marine sediment metagenome</name>
    <dbReference type="NCBI Taxonomy" id="412755"/>
    <lineage>
        <taxon>unclassified sequences</taxon>
        <taxon>metagenomes</taxon>
        <taxon>ecological metagenomes</taxon>
    </lineage>
</organism>
<proteinExistence type="predicted"/>
<dbReference type="AlphaFoldDB" id="A0A0F9PEB2"/>
<evidence type="ECO:0000313" key="1">
    <source>
        <dbReference type="EMBL" id="KKN30170.1"/>
    </source>
</evidence>
<dbReference type="EMBL" id="LAZR01002429">
    <property type="protein sequence ID" value="KKN30170.1"/>
    <property type="molecule type" value="Genomic_DNA"/>
</dbReference>